<keyword evidence="3" id="KW-1185">Reference proteome</keyword>
<evidence type="ECO:0000313" key="3">
    <source>
        <dbReference type="Proteomes" id="UP001529510"/>
    </source>
</evidence>
<dbReference type="AlphaFoldDB" id="A0ABD0R130"/>
<gene>
    <name evidence="2" type="ORF">M9458_010505</name>
</gene>
<protein>
    <submittedName>
        <fullName evidence="2">Uncharacterized protein</fullName>
    </submittedName>
</protein>
<feature type="non-terminal residue" evidence="2">
    <location>
        <position position="1"/>
    </location>
</feature>
<dbReference type="Proteomes" id="UP001529510">
    <property type="component" value="Unassembled WGS sequence"/>
</dbReference>
<feature type="compositionally biased region" description="Pro residues" evidence="1">
    <location>
        <begin position="45"/>
        <end position="59"/>
    </location>
</feature>
<evidence type="ECO:0000313" key="2">
    <source>
        <dbReference type="EMBL" id="KAL0192209.1"/>
    </source>
</evidence>
<organism evidence="2 3">
    <name type="scientific">Cirrhinus mrigala</name>
    <name type="common">Mrigala</name>
    <dbReference type="NCBI Taxonomy" id="683832"/>
    <lineage>
        <taxon>Eukaryota</taxon>
        <taxon>Metazoa</taxon>
        <taxon>Chordata</taxon>
        <taxon>Craniata</taxon>
        <taxon>Vertebrata</taxon>
        <taxon>Euteleostomi</taxon>
        <taxon>Actinopterygii</taxon>
        <taxon>Neopterygii</taxon>
        <taxon>Teleostei</taxon>
        <taxon>Ostariophysi</taxon>
        <taxon>Cypriniformes</taxon>
        <taxon>Cyprinidae</taxon>
        <taxon>Labeoninae</taxon>
        <taxon>Labeonini</taxon>
        <taxon>Cirrhinus</taxon>
    </lineage>
</organism>
<accession>A0ABD0R130</accession>
<proteinExistence type="predicted"/>
<evidence type="ECO:0000256" key="1">
    <source>
        <dbReference type="SAM" id="MobiDB-lite"/>
    </source>
</evidence>
<feature type="non-terminal residue" evidence="2">
    <location>
        <position position="179"/>
    </location>
</feature>
<feature type="compositionally biased region" description="Pro residues" evidence="1">
    <location>
        <begin position="75"/>
        <end position="86"/>
    </location>
</feature>
<name>A0ABD0R130_CIRMR</name>
<reference evidence="2 3" key="1">
    <citation type="submission" date="2024-05" db="EMBL/GenBank/DDBJ databases">
        <title>Genome sequencing and assembly of Indian major carp, Cirrhinus mrigala (Hamilton, 1822).</title>
        <authorList>
            <person name="Mohindra V."/>
            <person name="Chowdhury L.M."/>
            <person name="Lal K."/>
            <person name="Jena J.K."/>
        </authorList>
    </citation>
    <scope>NUCLEOTIDE SEQUENCE [LARGE SCALE GENOMIC DNA]</scope>
    <source>
        <strain evidence="2">CM1030</strain>
        <tissue evidence="2">Blood</tissue>
    </source>
</reference>
<comment type="caution">
    <text evidence="2">The sequence shown here is derived from an EMBL/GenBank/DDBJ whole genome shotgun (WGS) entry which is preliminary data.</text>
</comment>
<sequence>ASWLEDPSSPPPASESWTLPRPTGSSLPPAPPQSAVALAPLRPSGSPPRSPEPWAPPWPSGSSVTPWIFGSPSLPRAPPPPAPPLSVGPLESSALPPPRLLPPSALLWATIVAAVWVSPGYSCSGSLLSPPWLHLLSDPPWTLLSSPWLLPPSDAPWTLFVVLLPGVRPLPEPPPTQNF</sequence>
<feature type="region of interest" description="Disordered" evidence="1">
    <location>
        <begin position="1"/>
        <end position="93"/>
    </location>
</feature>
<dbReference type="EMBL" id="JAMKFB020000005">
    <property type="protein sequence ID" value="KAL0192209.1"/>
    <property type="molecule type" value="Genomic_DNA"/>
</dbReference>